<dbReference type="HOGENOM" id="CLU_156739_0_0_1"/>
<keyword evidence="1" id="KW-0472">Membrane</keyword>
<keyword evidence="1" id="KW-1133">Transmembrane helix</keyword>
<feature type="transmembrane region" description="Helical" evidence="1">
    <location>
        <begin position="96"/>
        <end position="115"/>
    </location>
</feature>
<reference evidence="2 3" key="1">
    <citation type="submission" date="2015-01" db="EMBL/GenBank/DDBJ databases">
        <title>The Genome Sequence of Cladophialophora immunda CBS83496.</title>
        <authorList>
            <consortium name="The Broad Institute Genomics Platform"/>
            <person name="Cuomo C."/>
            <person name="de Hoog S."/>
            <person name="Gorbushina A."/>
            <person name="Stielow B."/>
            <person name="Teixiera M."/>
            <person name="Abouelleil A."/>
            <person name="Chapman S.B."/>
            <person name="Priest M."/>
            <person name="Young S.K."/>
            <person name="Wortman J."/>
            <person name="Nusbaum C."/>
            <person name="Birren B."/>
        </authorList>
    </citation>
    <scope>NUCLEOTIDE SEQUENCE [LARGE SCALE GENOMIC DNA]</scope>
    <source>
        <strain evidence="2 3">CBS 83496</strain>
    </source>
</reference>
<dbReference type="RefSeq" id="XP_016248883.1">
    <property type="nucleotide sequence ID" value="XM_016395464.1"/>
</dbReference>
<dbReference type="OrthoDB" id="5553410at2759"/>
<dbReference type="AlphaFoldDB" id="A0A0D2ATX3"/>
<dbReference type="EMBL" id="KN847043">
    <property type="protein sequence ID" value="KIW28667.1"/>
    <property type="molecule type" value="Genomic_DNA"/>
</dbReference>
<dbReference type="PANTHER" id="PTHR37783">
    <property type="entry name" value="MEMBRANE PROTEIN, PUTATIVE (AFU_ORTHOLOGUE AFUA_1G04315)-RELATED"/>
    <property type="match status" value="1"/>
</dbReference>
<keyword evidence="1" id="KW-0812">Transmembrane</keyword>
<evidence type="ECO:0000313" key="3">
    <source>
        <dbReference type="Proteomes" id="UP000054466"/>
    </source>
</evidence>
<dbReference type="PANTHER" id="PTHR37783:SF1">
    <property type="entry name" value="MEMBRANE PROTEIN, PUTATIVE (AFU_ORTHOLOGUE AFUA_1G04315)-RELATED"/>
    <property type="match status" value="1"/>
</dbReference>
<proteinExistence type="predicted"/>
<dbReference type="GeneID" id="27347504"/>
<protein>
    <submittedName>
        <fullName evidence="2">Uncharacterized protein</fullName>
    </submittedName>
</protein>
<evidence type="ECO:0000256" key="1">
    <source>
        <dbReference type="SAM" id="Phobius"/>
    </source>
</evidence>
<name>A0A0D2ATX3_9EURO</name>
<dbReference type="Proteomes" id="UP000054466">
    <property type="component" value="Unassembled WGS sequence"/>
</dbReference>
<sequence length="134" mass="15141">MATHKVSAVTIDEFELPKGRHATGALIAAALMILSARRRFIQPGSVLHDQVIARSARASKYAKPVQDALFYTLYGLHGIETVYFALTKLKKHNVKIFSSVWFKWLIAVFLGGVFVQKHFDEVVEKKELKTIKEI</sequence>
<dbReference type="VEuPathDB" id="FungiDB:PV07_08310"/>
<gene>
    <name evidence="2" type="ORF">PV07_08310</name>
</gene>
<accession>A0A0D2ATX3</accession>
<organism evidence="2 3">
    <name type="scientific">Cladophialophora immunda</name>
    <dbReference type="NCBI Taxonomy" id="569365"/>
    <lineage>
        <taxon>Eukaryota</taxon>
        <taxon>Fungi</taxon>
        <taxon>Dikarya</taxon>
        <taxon>Ascomycota</taxon>
        <taxon>Pezizomycotina</taxon>
        <taxon>Eurotiomycetes</taxon>
        <taxon>Chaetothyriomycetidae</taxon>
        <taxon>Chaetothyriales</taxon>
        <taxon>Herpotrichiellaceae</taxon>
        <taxon>Cladophialophora</taxon>
    </lineage>
</organism>
<keyword evidence="3" id="KW-1185">Reference proteome</keyword>
<evidence type="ECO:0000313" key="2">
    <source>
        <dbReference type="EMBL" id="KIW28667.1"/>
    </source>
</evidence>